<feature type="signal peptide" evidence="14">
    <location>
        <begin position="1"/>
        <end position="28"/>
    </location>
</feature>
<organism evidence="17 18">
    <name type="scientific">Miscanthus lutarioriparius</name>
    <dbReference type="NCBI Taxonomy" id="422564"/>
    <lineage>
        <taxon>Eukaryota</taxon>
        <taxon>Viridiplantae</taxon>
        <taxon>Streptophyta</taxon>
        <taxon>Embryophyta</taxon>
        <taxon>Tracheophyta</taxon>
        <taxon>Spermatophyta</taxon>
        <taxon>Magnoliopsida</taxon>
        <taxon>Liliopsida</taxon>
        <taxon>Poales</taxon>
        <taxon>Poaceae</taxon>
        <taxon>PACMAD clade</taxon>
        <taxon>Panicoideae</taxon>
        <taxon>Andropogonodae</taxon>
        <taxon>Andropogoneae</taxon>
        <taxon>Saccharinae</taxon>
        <taxon>Miscanthus</taxon>
    </lineage>
</organism>
<evidence type="ECO:0000256" key="13">
    <source>
        <dbReference type="SAM" id="Phobius"/>
    </source>
</evidence>
<dbReference type="SUPFAM" id="SSF54001">
    <property type="entry name" value="Cysteine proteinases"/>
    <property type="match status" value="1"/>
</dbReference>
<dbReference type="FunFam" id="3.90.70.30:FF:000001">
    <property type="entry name" value="Glutathione gamma-glutamylcysteinyltransferase 1"/>
    <property type="match status" value="1"/>
</dbReference>
<dbReference type="GO" id="GO:0010038">
    <property type="term" value="P:response to metal ion"/>
    <property type="evidence" value="ECO:0007669"/>
    <property type="project" value="InterPro"/>
</dbReference>
<dbReference type="FunFam" id="3.80.10.10:FF:000129">
    <property type="entry name" value="Leucine-rich repeat receptor-like kinase"/>
    <property type="match status" value="1"/>
</dbReference>
<keyword evidence="2" id="KW-0104">Cadmium</keyword>
<dbReference type="Pfam" id="PF13855">
    <property type="entry name" value="LRR_8"/>
    <property type="match status" value="1"/>
</dbReference>
<dbReference type="InterPro" id="IPR038765">
    <property type="entry name" value="Papain-like_cys_pep_sf"/>
</dbReference>
<dbReference type="GO" id="GO:0016756">
    <property type="term" value="F:glutathione gamma-glutamylcysteinyltransferase activity"/>
    <property type="evidence" value="ECO:0007669"/>
    <property type="project" value="UniProtKB-EC"/>
</dbReference>
<evidence type="ECO:0000256" key="14">
    <source>
        <dbReference type="SAM" id="SignalP"/>
    </source>
</evidence>
<dbReference type="InterPro" id="IPR013210">
    <property type="entry name" value="LRR_N_plant-typ"/>
</dbReference>
<evidence type="ECO:0000256" key="7">
    <source>
        <dbReference type="ARBA" id="ARBA00022729"/>
    </source>
</evidence>
<dbReference type="GO" id="GO:0004672">
    <property type="term" value="F:protein kinase activity"/>
    <property type="evidence" value="ECO:0007669"/>
    <property type="project" value="InterPro"/>
</dbReference>
<evidence type="ECO:0000256" key="6">
    <source>
        <dbReference type="ARBA" id="ARBA00022723"/>
    </source>
</evidence>
<accession>A0A811PA87</accession>
<dbReference type="GO" id="GO:0046938">
    <property type="term" value="P:phytochelatin biosynthetic process"/>
    <property type="evidence" value="ECO:0007669"/>
    <property type="project" value="InterPro"/>
</dbReference>
<dbReference type="GO" id="GO:0012505">
    <property type="term" value="C:endomembrane system"/>
    <property type="evidence" value="ECO:0007669"/>
    <property type="project" value="UniProtKB-SubCell"/>
</dbReference>
<sequence>MGARRWLSHGSGFQLLFFFLVVLLQAQASRGAASINGEGLALLELKVRVEADPHGVFQDWDPMDSSPCSWSGVRCFDGKVEILNLTGRELAGTLAPEIGSLQGLKFLLLPKNNFRGRIPREFGGLFALEVLDLSSNKLDGTIPEELGAMPLLKQLSLHDNQFQEGVQAIADDQAGCLSRKLGCWSLLYKSDFKDWISLSGLREKYNTNVPNFSEAHIIKNLQSFASAMRRRLLSETDNLPALLGNDAKSSDPENPKEIQRPVDVISLGSGLFPAFPGIYGDALTPLLPEDIDATTVQQLSTEVAQSTDVEMSDTKYSKWAYIITIPAVILLIGLIVLIVLVLWKRGRASVAPWKTGLSGPIQKALVTGAQKLNRLELEAACEDFSNIINTFPTCTVFKGILSGGVEIGVVSTVISSSKDWSRSAETCFKKKIDTLSRVNHKNFINLLGYCLENEPFTRMMVFEFAPHGSLSQHLHVKEFEHLDWAARMRVIMGIAYCLQYMHHELNPPVAIHDVRSDTTFISDDYAAKIADVGVWNELAAKAKAGKEDGSSRSEAPPDLPSNVYCLGALMIEIISGRVPDPDDHKPICSWASEYLKDKNYSKLVDTSLKEHKDNELEAVCEVIQECIDADPTRRPSMRDVVGKLQPPLGISPEAAAPRLSPLWWAELELLSEAPAVDAINISTDQIRKESERASQREGGALAVASLYRRVLPSPPAVDFASPEGKRLFAEALAAGTMEGFFPLVSVFQTQSEPAFCGLASLAVVLNALAIDPGRRWKGPWRWFDESMLDCCEPLDKVKAQGITFGKVACLAHCSGADVQSFRANRVTIHDLRRHLIRCVSSQDCHLIVSYHRKAFKQTGTGHFSPIGGYHAGQDMALILDVARFKYPPHWVPLQLLWEAMNTTDDSTGLLRGFMLISRQTAAPSSLYTVSCRDENWKSMAKYCVEDLPNLLKAENLDNVPALLSHLIESLPADAESLIKWVVEVRRKEEGGPSLSKEEKERKMYYSKFAIPGYLP</sequence>
<dbReference type="InterPro" id="IPR038156">
    <property type="entry name" value="PCS_N_sf"/>
</dbReference>
<keyword evidence="3" id="KW-0433">Leucine-rich repeat</keyword>
<dbReference type="Proteomes" id="UP000604825">
    <property type="component" value="Unassembled WGS sequence"/>
</dbReference>
<feature type="chain" id="PRO_5032956566" description="glutathione gamma-glutamylcysteinyltransferase" evidence="14">
    <location>
        <begin position="29"/>
        <end position="1015"/>
    </location>
</feature>
<dbReference type="Gene3D" id="3.80.10.10">
    <property type="entry name" value="Ribonuclease Inhibitor"/>
    <property type="match status" value="1"/>
</dbReference>
<keyword evidence="10 13" id="KW-0472">Membrane</keyword>
<evidence type="ECO:0000256" key="5">
    <source>
        <dbReference type="ARBA" id="ARBA00022692"/>
    </source>
</evidence>
<dbReference type="GO" id="GO:0005524">
    <property type="term" value="F:ATP binding"/>
    <property type="evidence" value="ECO:0007669"/>
    <property type="project" value="InterPro"/>
</dbReference>
<keyword evidence="6" id="KW-0479">Metal-binding</keyword>
<dbReference type="PANTHER" id="PTHR46084:SF37">
    <property type="entry name" value="LEUCINE-RICH RECEPTOR-LIKE PROTEIN KINASE-LIKE"/>
    <property type="match status" value="1"/>
</dbReference>
<dbReference type="EC" id="2.3.2.15" evidence="1"/>
<comment type="subcellular location">
    <subcellularLocation>
        <location evidence="12">Endomembrane system</location>
        <topology evidence="12">Single-pass type I membrane protein</topology>
    </subcellularLocation>
</comment>
<feature type="domain" description="Protein kinase" evidence="15">
    <location>
        <begin position="382"/>
        <end position="648"/>
    </location>
</feature>
<keyword evidence="18" id="KW-1185">Reference proteome</keyword>
<dbReference type="Gene3D" id="1.10.510.10">
    <property type="entry name" value="Transferase(Phosphotransferase) domain 1"/>
    <property type="match status" value="1"/>
</dbReference>
<dbReference type="InterPro" id="IPR007719">
    <property type="entry name" value="PCS_N"/>
</dbReference>
<dbReference type="PROSITE" id="PS51443">
    <property type="entry name" value="PCS"/>
    <property type="match status" value="1"/>
</dbReference>
<dbReference type="OrthoDB" id="291737at2759"/>
<dbReference type="Pfam" id="PF08263">
    <property type="entry name" value="LRRNT_2"/>
    <property type="match status" value="1"/>
</dbReference>
<name>A0A811PA87_9POAL</name>
<dbReference type="PROSITE" id="PS50011">
    <property type="entry name" value="PROTEIN_KINASE_DOM"/>
    <property type="match status" value="1"/>
</dbReference>
<dbReference type="Pfam" id="PF05023">
    <property type="entry name" value="Phytochelatin"/>
    <property type="match status" value="1"/>
</dbReference>
<feature type="domain" description="Peptidase C83" evidence="16">
    <location>
        <begin position="701"/>
        <end position="921"/>
    </location>
</feature>
<evidence type="ECO:0000256" key="11">
    <source>
        <dbReference type="ARBA" id="ARBA00023315"/>
    </source>
</evidence>
<keyword evidence="8" id="KW-0677">Repeat</keyword>
<feature type="transmembrane region" description="Helical" evidence="13">
    <location>
        <begin position="319"/>
        <end position="343"/>
    </location>
</feature>
<comment type="caution">
    <text evidence="17">The sequence shown here is derived from an EMBL/GenBank/DDBJ whole genome shotgun (WGS) entry which is preliminary data.</text>
</comment>
<keyword evidence="4" id="KW-0808">Transferase</keyword>
<evidence type="ECO:0000256" key="8">
    <source>
        <dbReference type="ARBA" id="ARBA00022737"/>
    </source>
</evidence>
<keyword evidence="9 13" id="KW-1133">Transmembrane helix</keyword>
<dbReference type="InterPro" id="IPR001611">
    <property type="entry name" value="Leu-rich_rpt"/>
</dbReference>
<evidence type="ECO:0000256" key="4">
    <source>
        <dbReference type="ARBA" id="ARBA00022679"/>
    </source>
</evidence>
<evidence type="ECO:0000259" key="15">
    <source>
        <dbReference type="PROSITE" id="PS50011"/>
    </source>
</evidence>
<evidence type="ECO:0000313" key="18">
    <source>
        <dbReference type="Proteomes" id="UP000604825"/>
    </source>
</evidence>
<evidence type="ECO:0000256" key="2">
    <source>
        <dbReference type="ARBA" id="ARBA00022539"/>
    </source>
</evidence>
<dbReference type="Gene3D" id="3.30.200.20">
    <property type="entry name" value="Phosphorylase Kinase, domain 1"/>
    <property type="match status" value="1"/>
</dbReference>
<evidence type="ECO:0000259" key="16">
    <source>
        <dbReference type="PROSITE" id="PS51443"/>
    </source>
</evidence>
<dbReference type="FunFam" id="3.30.200.20:FF:000489">
    <property type="entry name" value="Inactive receptor-like serine/threonine-protein kinase"/>
    <property type="match status" value="1"/>
</dbReference>
<protein>
    <recommendedName>
        <fullName evidence="1">glutathione gamma-glutamylcysteinyltransferase</fullName>
        <ecNumber evidence="1">2.3.2.15</ecNumber>
    </recommendedName>
</protein>
<keyword evidence="7 14" id="KW-0732">Signal</keyword>
<evidence type="ECO:0000256" key="9">
    <source>
        <dbReference type="ARBA" id="ARBA00022989"/>
    </source>
</evidence>
<dbReference type="SUPFAM" id="SSF52058">
    <property type="entry name" value="L domain-like"/>
    <property type="match status" value="1"/>
</dbReference>
<evidence type="ECO:0000256" key="10">
    <source>
        <dbReference type="ARBA" id="ARBA00023136"/>
    </source>
</evidence>
<dbReference type="EMBL" id="CAJGYO010000006">
    <property type="protein sequence ID" value="CAD6240369.1"/>
    <property type="molecule type" value="Genomic_DNA"/>
</dbReference>
<dbReference type="Pfam" id="PF07714">
    <property type="entry name" value="PK_Tyr_Ser-Thr"/>
    <property type="match status" value="1"/>
</dbReference>
<proteinExistence type="predicted"/>
<dbReference type="InterPro" id="IPR032675">
    <property type="entry name" value="LRR_dom_sf"/>
</dbReference>
<keyword evidence="5 13" id="KW-0812">Transmembrane</keyword>
<keyword evidence="11" id="KW-0012">Acyltransferase</keyword>
<dbReference type="InterPro" id="IPR000719">
    <property type="entry name" value="Prot_kinase_dom"/>
</dbReference>
<gene>
    <name evidence="17" type="ORF">NCGR_LOCUS26994</name>
</gene>
<dbReference type="InterPro" id="IPR001245">
    <property type="entry name" value="Ser-Thr/Tyr_kinase_cat_dom"/>
</dbReference>
<evidence type="ECO:0000256" key="3">
    <source>
        <dbReference type="ARBA" id="ARBA00022614"/>
    </source>
</evidence>
<reference evidence="17" key="1">
    <citation type="submission" date="2020-10" db="EMBL/GenBank/DDBJ databases">
        <authorList>
            <person name="Han B."/>
            <person name="Lu T."/>
            <person name="Zhao Q."/>
            <person name="Huang X."/>
            <person name="Zhao Y."/>
        </authorList>
    </citation>
    <scope>NUCLEOTIDE SEQUENCE</scope>
</reference>
<dbReference type="Pfam" id="PF09328">
    <property type="entry name" value="Phytochelatin_C"/>
    <property type="match status" value="1"/>
</dbReference>
<dbReference type="SUPFAM" id="SSF56112">
    <property type="entry name" value="Protein kinase-like (PK-like)"/>
    <property type="match status" value="1"/>
</dbReference>
<evidence type="ECO:0000256" key="1">
    <source>
        <dbReference type="ARBA" id="ARBA00012468"/>
    </source>
</evidence>
<dbReference type="AlphaFoldDB" id="A0A811PA87"/>
<dbReference type="PANTHER" id="PTHR46084">
    <property type="entry name" value="PROTEIN MALE DISCOVERER 2"/>
    <property type="match status" value="1"/>
</dbReference>
<dbReference type="InterPro" id="IPR011009">
    <property type="entry name" value="Kinase-like_dom_sf"/>
</dbReference>
<dbReference type="Gene3D" id="3.90.70.30">
    <property type="entry name" value="Phytochelatin synthase, N-terminal domain"/>
    <property type="match status" value="1"/>
</dbReference>
<dbReference type="InterPro" id="IPR015407">
    <property type="entry name" value="Phytochelatin_synthase_C"/>
</dbReference>
<evidence type="ECO:0000256" key="12">
    <source>
        <dbReference type="ARBA" id="ARBA00046288"/>
    </source>
</evidence>
<dbReference type="GO" id="GO:0046872">
    <property type="term" value="F:metal ion binding"/>
    <property type="evidence" value="ECO:0007669"/>
    <property type="project" value="UniProtKB-KW"/>
</dbReference>
<evidence type="ECO:0000313" key="17">
    <source>
        <dbReference type="EMBL" id="CAD6240369.1"/>
    </source>
</evidence>